<keyword evidence="4" id="KW-0646">Protease inhibitor</keyword>
<feature type="domain" description="Cystatin" evidence="8">
    <location>
        <begin position="45"/>
        <end position="152"/>
    </location>
</feature>
<comment type="similarity">
    <text evidence="2">Belongs to the cystatin family.</text>
</comment>
<organism evidence="9">
    <name type="scientific">Rhipicephalus zambeziensis</name>
    <dbReference type="NCBI Taxonomy" id="60191"/>
    <lineage>
        <taxon>Eukaryota</taxon>
        <taxon>Metazoa</taxon>
        <taxon>Ecdysozoa</taxon>
        <taxon>Arthropoda</taxon>
        <taxon>Chelicerata</taxon>
        <taxon>Arachnida</taxon>
        <taxon>Acari</taxon>
        <taxon>Parasitiformes</taxon>
        <taxon>Ixodida</taxon>
        <taxon>Ixodoidea</taxon>
        <taxon>Ixodidae</taxon>
        <taxon>Rhipicephalinae</taxon>
        <taxon>Rhipicephalus</taxon>
        <taxon>Rhipicephalus</taxon>
    </lineage>
</organism>
<dbReference type="SMART" id="SM00043">
    <property type="entry name" value="CY"/>
    <property type="match status" value="1"/>
</dbReference>
<dbReference type="InterPro" id="IPR046350">
    <property type="entry name" value="Cystatin_sf"/>
</dbReference>
<dbReference type="GO" id="GO:0004869">
    <property type="term" value="F:cysteine-type endopeptidase inhibitor activity"/>
    <property type="evidence" value="ECO:0007669"/>
    <property type="project" value="UniProtKB-KW"/>
</dbReference>
<keyword evidence="3" id="KW-0964">Secreted</keyword>
<feature type="transmembrane region" description="Helical" evidence="7">
    <location>
        <begin position="26"/>
        <end position="46"/>
    </location>
</feature>
<keyword evidence="7" id="KW-1133">Transmembrane helix</keyword>
<keyword evidence="7" id="KW-0812">Transmembrane</keyword>
<evidence type="ECO:0000313" key="9">
    <source>
        <dbReference type="EMBL" id="MAA11963.1"/>
    </source>
</evidence>
<dbReference type="InterPro" id="IPR000010">
    <property type="entry name" value="Cystatin_dom"/>
</dbReference>
<keyword evidence="6" id="KW-0732">Signal</keyword>
<sequence length="160" mass="18427">MQDILNILWIKITNNPRNGAQRRTTAMWLLSFCVLAIPGLVLSAGLPGGFYRRRVDADPIYKQMAHFAIAEHTANHEYFDTVLDLFQVDVQSAAGFNYRLKFTTAESICRGVDKYSPSTCRPKVKEVKEICTAFVFFVPWVGHRQVTSMHCEPPDRRFRW</sequence>
<evidence type="ECO:0000259" key="8">
    <source>
        <dbReference type="SMART" id="SM00043"/>
    </source>
</evidence>
<keyword evidence="7" id="KW-0472">Membrane</keyword>
<dbReference type="PANTHER" id="PTHR46186">
    <property type="entry name" value="CYSTATIN"/>
    <property type="match status" value="1"/>
</dbReference>
<dbReference type="AlphaFoldDB" id="A0A224YCG6"/>
<dbReference type="GO" id="GO:0005615">
    <property type="term" value="C:extracellular space"/>
    <property type="evidence" value="ECO:0007669"/>
    <property type="project" value="TreeGrafter"/>
</dbReference>
<name>A0A224YCG6_9ACAR</name>
<reference evidence="9" key="1">
    <citation type="journal article" date="2017" name="Parasit. Vectors">
        <title>Sialotranscriptomics of Rhipicephalus zambeziensis reveals intricate expression profiles of secretory proteins and suggests tight temporal transcriptional regulation during blood-feeding.</title>
        <authorList>
            <person name="de Castro M.H."/>
            <person name="de Klerk D."/>
            <person name="Pienaar R."/>
            <person name="Rees D.J.G."/>
            <person name="Mans B.J."/>
        </authorList>
    </citation>
    <scope>NUCLEOTIDE SEQUENCE</scope>
    <source>
        <tissue evidence="9">Salivary glands</tissue>
    </source>
</reference>
<evidence type="ECO:0000256" key="3">
    <source>
        <dbReference type="ARBA" id="ARBA00022525"/>
    </source>
</evidence>
<evidence type="ECO:0000256" key="2">
    <source>
        <dbReference type="ARBA" id="ARBA00009403"/>
    </source>
</evidence>
<keyword evidence="5" id="KW-0789">Thiol protease inhibitor</keyword>
<evidence type="ECO:0000256" key="7">
    <source>
        <dbReference type="SAM" id="Phobius"/>
    </source>
</evidence>
<evidence type="ECO:0000256" key="1">
    <source>
        <dbReference type="ARBA" id="ARBA00004613"/>
    </source>
</evidence>
<evidence type="ECO:0000256" key="6">
    <source>
        <dbReference type="ARBA" id="ARBA00022729"/>
    </source>
</evidence>
<dbReference type="Gene3D" id="3.10.450.10">
    <property type="match status" value="1"/>
</dbReference>
<dbReference type="SUPFAM" id="SSF54403">
    <property type="entry name" value="Cystatin/monellin"/>
    <property type="match status" value="1"/>
</dbReference>
<proteinExistence type="inferred from homology"/>
<dbReference type="GO" id="GO:0005737">
    <property type="term" value="C:cytoplasm"/>
    <property type="evidence" value="ECO:0007669"/>
    <property type="project" value="TreeGrafter"/>
</dbReference>
<dbReference type="CDD" id="cd00042">
    <property type="entry name" value="CY"/>
    <property type="match status" value="1"/>
</dbReference>
<dbReference type="EMBL" id="GFPF01000817">
    <property type="protein sequence ID" value="MAA11963.1"/>
    <property type="molecule type" value="Transcribed_RNA"/>
</dbReference>
<dbReference type="GO" id="GO:0031982">
    <property type="term" value="C:vesicle"/>
    <property type="evidence" value="ECO:0007669"/>
    <property type="project" value="TreeGrafter"/>
</dbReference>
<accession>A0A224YCG6</accession>
<evidence type="ECO:0000256" key="4">
    <source>
        <dbReference type="ARBA" id="ARBA00022690"/>
    </source>
</evidence>
<dbReference type="PANTHER" id="PTHR46186:SF2">
    <property type="entry name" value="CYSTATIN"/>
    <property type="match status" value="1"/>
</dbReference>
<protein>
    <submittedName>
        <fullName evidence="9">Cystatin</fullName>
    </submittedName>
</protein>
<comment type="subcellular location">
    <subcellularLocation>
        <location evidence="1">Secreted</location>
    </subcellularLocation>
</comment>
<evidence type="ECO:0000256" key="5">
    <source>
        <dbReference type="ARBA" id="ARBA00022704"/>
    </source>
</evidence>
<dbReference type="Pfam" id="PF00031">
    <property type="entry name" value="Cystatin"/>
    <property type="match status" value="1"/>
</dbReference>